<dbReference type="AlphaFoldDB" id="X1F3X3"/>
<name>X1F3X3_9ZZZZ</name>
<protein>
    <recommendedName>
        <fullName evidence="1">FAD/NAD(P)-binding domain-containing protein</fullName>
    </recommendedName>
</protein>
<organism evidence="2">
    <name type="scientific">marine sediment metagenome</name>
    <dbReference type="NCBI Taxonomy" id="412755"/>
    <lineage>
        <taxon>unclassified sequences</taxon>
        <taxon>metagenomes</taxon>
        <taxon>ecological metagenomes</taxon>
    </lineage>
</organism>
<feature type="non-terminal residue" evidence="2">
    <location>
        <position position="1"/>
    </location>
</feature>
<proteinExistence type="predicted"/>
<gene>
    <name evidence="2" type="ORF">S03H2_05097</name>
</gene>
<dbReference type="Pfam" id="PF07992">
    <property type="entry name" value="Pyr_redox_2"/>
    <property type="match status" value="1"/>
</dbReference>
<sequence length="82" mass="9668">EKYYREIGVELYMGKASFSDEKTIRVGDELIEGKYIVVSTGARPRELNIPGEDLLCNSECFLELNRLPNWQKILRNTWRMRD</sequence>
<dbReference type="InterPro" id="IPR023753">
    <property type="entry name" value="FAD/NAD-binding_dom"/>
</dbReference>
<evidence type="ECO:0000313" key="2">
    <source>
        <dbReference type="EMBL" id="GAH24064.1"/>
    </source>
</evidence>
<feature type="domain" description="FAD/NAD(P)-binding" evidence="1">
    <location>
        <begin position="4"/>
        <end position="57"/>
    </location>
</feature>
<comment type="caution">
    <text evidence="2">The sequence shown here is derived from an EMBL/GenBank/DDBJ whole genome shotgun (WGS) entry which is preliminary data.</text>
</comment>
<evidence type="ECO:0000259" key="1">
    <source>
        <dbReference type="Pfam" id="PF07992"/>
    </source>
</evidence>
<dbReference type="GO" id="GO:0016491">
    <property type="term" value="F:oxidoreductase activity"/>
    <property type="evidence" value="ECO:0007669"/>
    <property type="project" value="InterPro"/>
</dbReference>
<dbReference type="Gene3D" id="3.50.50.60">
    <property type="entry name" value="FAD/NAD(P)-binding domain"/>
    <property type="match status" value="2"/>
</dbReference>
<accession>X1F3X3</accession>
<dbReference type="EMBL" id="BARU01002091">
    <property type="protein sequence ID" value="GAH24064.1"/>
    <property type="molecule type" value="Genomic_DNA"/>
</dbReference>
<dbReference type="InterPro" id="IPR036188">
    <property type="entry name" value="FAD/NAD-bd_sf"/>
</dbReference>
<dbReference type="SUPFAM" id="SSF51905">
    <property type="entry name" value="FAD/NAD(P)-binding domain"/>
    <property type="match status" value="1"/>
</dbReference>
<reference evidence="2" key="1">
    <citation type="journal article" date="2014" name="Front. Microbiol.">
        <title>High frequency of phylogenetically diverse reductive dehalogenase-homologous genes in deep subseafloor sedimentary metagenomes.</title>
        <authorList>
            <person name="Kawai M."/>
            <person name="Futagami T."/>
            <person name="Toyoda A."/>
            <person name="Takaki Y."/>
            <person name="Nishi S."/>
            <person name="Hori S."/>
            <person name="Arai W."/>
            <person name="Tsubouchi T."/>
            <person name="Morono Y."/>
            <person name="Uchiyama I."/>
            <person name="Ito T."/>
            <person name="Fujiyama A."/>
            <person name="Inagaki F."/>
            <person name="Takami H."/>
        </authorList>
    </citation>
    <scope>NUCLEOTIDE SEQUENCE</scope>
    <source>
        <strain evidence="2">Expedition CK06-06</strain>
    </source>
</reference>